<dbReference type="PANTHER" id="PTHR12788">
    <property type="entry name" value="PROTEIN-TYROSINE SULFOTRANSFERASE 2"/>
    <property type="match status" value="1"/>
</dbReference>
<dbReference type="Gene3D" id="1.25.40.10">
    <property type="entry name" value="Tetratricopeptide repeat domain"/>
    <property type="match status" value="2"/>
</dbReference>
<organism evidence="3 4">
    <name type="scientific">Erythrobacter mangrovi</name>
    <dbReference type="NCBI Taxonomy" id="2739433"/>
    <lineage>
        <taxon>Bacteria</taxon>
        <taxon>Pseudomonadati</taxon>
        <taxon>Pseudomonadota</taxon>
        <taxon>Alphaproteobacteria</taxon>
        <taxon>Sphingomonadales</taxon>
        <taxon>Erythrobacteraceae</taxon>
        <taxon>Erythrobacter/Porphyrobacter group</taxon>
        <taxon>Erythrobacter</taxon>
    </lineage>
</organism>
<dbReference type="GO" id="GO:0008476">
    <property type="term" value="F:protein-tyrosine sulfotransferase activity"/>
    <property type="evidence" value="ECO:0007669"/>
    <property type="project" value="InterPro"/>
</dbReference>
<dbReference type="RefSeq" id="WP_173216435.1">
    <property type="nucleotide sequence ID" value="NZ_CP053921.1"/>
</dbReference>
<dbReference type="EMBL" id="CP053921">
    <property type="protein sequence ID" value="QKG72816.1"/>
    <property type="molecule type" value="Genomic_DNA"/>
</dbReference>
<dbReference type="InterPro" id="IPR019734">
    <property type="entry name" value="TPR_rpt"/>
</dbReference>
<sequence>MASGAPTTKPVSIAALVESDPVAAVERLHAALTRDPGNAPAHRLMGRALRKLGDVEAAEAAELAAIRATTQDPQMIGIAVALADGKLGEAETMLRQRLSQQPTDVAAIRLMAELAARIGRLGDSEKLLRRALELAPGFTAARANLANVLYKQSRYEEAAKVLDEVLERDPASPGNRNLMAATLGRIGDYDEALKLYGELTETFPDHAKLQMSYGHMLKTVGRQEEGVAAYRRALAVQSDLGEVWWSLANLKTVSFSDEDVAAMEAALAGEPAHEDALHLHFALGKAYADRRQAEPSFKHYERGNALRSEELGYDPQAITDQVDRMIAVLTPEFIAANKGVGDPTPDPVFILGLPRAGSTLLEQILASHSQVEGTMELPDIPAMAMREAKKSGGELRDWPDAVAEMPSERFAELGAEFLERTRVQRKTGKPFYIDKLPNNWSYAGFIHLILPNAKIVDARRHPLDCCFSNFRQHFAKGQGFSYSLDHIGRYYADYIRAMDHYDAVLPARIHKVIHEQLLDDPEAEVRALLAYLGLPFEDACMEFHRNERAVRTASSEQVRRPINRDGVGQWEPYRAWLGPLETALGDLPQTYAR</sequence>
<protein>
    <submittedName>
        <fullName evidence="3">Sulfotransferase</fullName>
    </submittedName>
</protein>
<dbReference type="InterPro" id="IPR011990">
    <property type="entry name" value="TPR-like_helical_dom_sf"/>
</dbReference>
<reference evidence="3 4" key="1">
    <citation type="submission" date="2020-05" db="EMBL/GenBank/DDBJ databases">
        <title>Erythrobacter mangrovi sp. nov., isolated from rhizosphere soil of mangrove plant (Kandelia candel).</title>
        <authorList>
            <person name="Ye Y.H."/>
        </authorList>
    </citation>
    <scope>NUCLEOTIDE SEQUENCE [LARGE SCALE GENOMIC DNA]</scope>
    <source>
        <strain evidence="3 4">EB310</strain>
    </source>
</reference>
<dbReference type="AlphaFoldDB" id="A0A7D3XXY7"/>
<evidence type="ECO:0000256" key="2">
    <source>
        <dbReference type="PROSITE-ProRule" id="PRU00339"/>
    </source>
</evidence>
<evidence type="ECO:0000313" key="3">
    <source>
        <dbReference type="EMBL" id="QKG72816.1"/>
    </source>
</evidence>
<evidence type="ECO:0000313" key="4">
    <source>
        <dbReference type="Proteomes" id="UP000504693"/>
    </source>
</evidence>
<dbReference type="Pfam" id="PF13429">
    <property type="entry name" value="TPR_15"/>
    <property type="match status" value="1"/>
</dbReference>
<keyword evidence="4" id="KW-1185">Reference proteome</keyword>
<dbReference type="SMART" id="SM00028">
    <property type="entry name" value="TPR"/>
    <property type="match status" value="5"/>
</dbReference>
<dbReference type="PROSITE" id="PS50005">
    <property type="entry name" value="TPR"/>
    <property type="match status" value="1"/>
</dbReference>
<evidence type="ECO:0000256" key="1">
    <source>
        <dbReference type="ARBA" id="ARBA00022679"/>
    </source>
</evidence>
<keyword evidence="1 3" id="KW-0808">Transferase</keyword>
<dbReference type="Proteomes" id="UP000504693">
    <property type="component" value="Chromosome"/>
</dbReference>
<dbReference type="Gene3D" id="3.40.50.300">
    <property type="entry name" value="P-loop containing nucleotide triphosphate hydrolases"/>
    <property type="match status" value="1"/>
</dbReference>
<accession>A0A7D3XXY7</accession>
<feature type="repeat" description="TPR" evidence="2">
    <location>
        <begin position="139"/>
        <end position="172"/>
    </location>
</feature>
<dbReference type="PANTHER" id="PTHR12788:SF10">
    <property type="entry name" value="PROTEIN-TYROSINE SULFOTRANSFERASE"/>
    <property type="match status" value="1"/>
</dbReference>
<gene>
    <name evidence="3" type="ORF">HQR01_13740</name>
</gene>
<dbReference type="KEGG" id="emv:HQR01_13740"/>
<keyword evidence="2" id="KW-0802">TPR repeat</keyword>
<dbReference type="InterPro" id="IPR027417">
    <property type="entry name" value="P-loop_NTPase"/>
</dbReference>
<dbReference type="SUPFAM" id="SSF52540">
    <property type="entry name" value="P-loop containing nucleoside triphosphate hydrolases"/>
    <property type="match status" value="1"/>
</dbReference>
<proteinExistence type="predicted"/>
<name>A0A7D3XXY7_9SPHN</name>
<dbReference type="SUPFAM" id="SSF48452">
    <property type="entry name" value="TPR-like"/>
    <property type="match status" value="1"/>
</dbReference>
<dbReference type="Pfam" id="PF13469">
    <property type="entry name" value="Sulfotransfer_3"/>
    <property type="match status" value="1"/>
</dbReference>
<dbReference type="InterPro" id="IPR026634">
    <property type="entry name" value="TPST-like"/>
</dbReference>
<dbReference type="Pfam" id="PF14559">
    <property type="entry name" value="TPR_19"/>
    <property type="match status" value="1"/>
</dbReference>